<protein>
    <recommendedName>
        <fullName evidence="6">DNA polymerase II small subunit</fullName>
        <ecNumber evidence="5">2.7.7.7</ecNumber>
        <ecNumber evidence="4">3.1.11.1</ecNumber>
    </recommendedName>
    <alternativeName>
        <fullName evidence="17">Exodeoxyribonuclease small subunit</fullName>
    </alternativeName>
</protein>
<comment type="catalytic activity">
    <reaction evidence="1">
        <text>Exonucleolytic cleavage in the 3'- to 5'-direction to yield nucleoside 5'-phosphates.</text>
        <dbReference type="EC" id="3.1.11.1"/>
    </reaction>
</comment>
<sequence>MTRAGCKKTSLEIAILLSGAYVIDARTIVQRFLDTKMQVHPDVVRYLAEQDNPGLIDQIIGSLPDDTIVVSVKHIPGIVPDCDGARFPADPQCEVVKGTGGSSGHSGPVTDYVHYFRDRYTRLGSMIRSRCSPIPIEGLLRNARYRQEPCSVMGLVVEVRSTTNGHRVAEIEDPSGSLPVLFHKDRPVFSDGESLIPDEVVGVKGNLSQDGRLFFAEQIFRPDIPISHAPFRSKEPGSAVLISDVHVGSDTFLEECWNRFAGWLDDSLVSYLLIAGDLVDGIGVYPGQEQELTIPDIYEQYDVFGSMLSSLPSHITIIASPGNHDVVRASEPQPAIAPEFTKKFPKNCILVENPALVSLQGVMVRMYHGRSIDDLISLIPGASYEDAAPMMTGMLQRRHLAPTYGKRTPIAASREDHLVIDPVPEILHTGHVHIMGICEYRGTLCVNAGTWQSQTSFQKQMNIQPTPARAVEIDLQTLKPTILDFL</sequence>
<dbReference type="InterPro" id="IPR024826">
    <property type="entry name" value="DNA_pol_delta/II_ssu"/>
</dbReference>
<evidence type="ECO:0000256" key="13">
    <source>
        <dbReference type="ARBA" id="ARBA00022932"/>
    </source>
</evidence>
<evidence type="ECO:0000256" key="9">
    <source>
        <dbReference type="ARBA" id="ARBA00022705"/>
    </source>
</evidence>
<reference evidence="20" key="1">
    <citation type="journal article" date="2015" name="Proc. Natl. Acad. Sci. U.S.A.">
        <title>Networks of energetic and metabolic interactions define dynamics in microbial communities.</title>
        <authorList>
            <person name="Embree M."/>
            <person name="Liu J.K."/>
            <person name="Al-Bassam M.M."/>
            <person name="Zengler K."/>
        </authorList>
    </citation>
    <scope>NUCLEOTIDE SEQUENCE</scope>
</reference>
<evidence type="ECO:0000256" key="11">
    <source>
        <dbReference type="ARBA" id="ARBA00022801"/>
    </source>
</evidence>
<evidence type="ECO:0000256" key="14">
    <source>
        <dbReference type="ARBA" id="ARBA00023125"/>
    </source>
</evidence>
<accession>A0A0W8EKU8</accession>
<name>A0A0W8EKU8_9ZZZZ</name>
<evidence type="ECO:0000256" key="2">
    <source>
        <dbReference type="ARBA" id="ARBA00006035"/>
    </source>
</evidence>
<keyword evidence="9" id="KW-0235">DNA replication</keyword>
<dbReference type="SUPFAM" id="SSF56300">
    <property type="entry name" value="Metallo-dependent phosphatases"/>
    <property type="match status" value="1"/>
</dbReference>
<evidence type="ECO:0000256" key="10">
    <source>
        <dbReference type="ARBA" id="ARBA00022722"/>
    </source>
</evidence>
<dbReference type="InterPro" id="IPR011149">
    <property type="entry name" value="Pol2_small_arc"/>
</dbReference>
<keyword evidence="7 20" id="KW-0808">Transferase</keyword>
<keyword evidence="15" id="KW-0511">Multifunctional enzyme</keyword>
<evidence type="ECO:0000256" key="12">
    <source>
        <dbReference type="ARBA" id="ARBA00022839"/>
    </source>
</evidence>
<evidence type="ECO:0000256" key="5">
    <source>
        <dbReference type="ARBA" id="ARBA00012417"/>
    </source>
</evidence>
<evidence type="ECO:0000256" key="4">
    <source>
        <dbReference type="ARBA" id="ARBA00012108"/>
    </source>
</evidence>
<keyword evidence="11" id="KW-0378">Hydrolase</keyword>
<dbReference type="GO" id="GO:0003887">
    <property type="term" value="F:DNA-directed DNA polymerase activity"/>
    <property type="evidence" value="ECO:0007669"/>
    <property type="project" value="UniProtKB-KW"/>
</dbReference>
<dbReference type="InterPro" id="IPR007185">
    <property type="entry name" value="DNA_pol_a/d/e_bsu"/>
</dbReference>
<comment type="similarity">
    <text evidence="2">Belongs to the DNA polymerase delta/II small subunit family.</text>
</comment>
<keyword evidence="13" id="KW-0239">DNA-directed DNA polymerase</keyword>
<evidence type="ECO:0000256" key="16">
    <source>
        <dbReference type="ARBA" id="ARBA00024817"/>
    </source>
</evidence>
<keyword evidence="8 20" id="KW-0548">Nucleotidyltransferase</keyword>
<dbReference type="GO" id="GO:0042575">
    <property type="term" value="C:DNA polymerase complex"/>
    <property type="evidence" value="ECO:0007669"/>
    <property type="project" value="TreeGrafter"/>
</dbReference>
<dbReference type="PANTHER" id="PTHR10416:SF0">
    <property type="entry name" value="DNA POLYMERASE DELTA SUBUNIT 2"/>
    <property type="match status" value="1"/>
</dbReference>
<dbReference type="InterPro" id="IPR029052">
    <property type="entry name" value="Metallo-depent_PP-like"/>
</dbReference>
<proteinExistence type="inferred from homology"/>
<keyword evidence="12" id="KW-0269">Exonuclease</keyword>
<comment type="function">
    <text evidence="16">Possesses two activities: a DNA synthesis (polymerase) and an exonucleolytic activity that degrades single-stranded DNA in the 3' to 5' direction. Has a template-primer preference which is characteristic of a replicative DNA polymerase.</text>
</comment>
<evidence type="ECO:0000256" key="15">
    <source>
        <dbReference type="ARBA" id="ARBA00023268"/>
    </source>
</evidence>
<evidence type="ECO:0000256" key="3">
    <source>
        <dbReference type="ARBA" id="ARBA00011315"/>
    </source>
</evidence>
<dbReference type="PANTHER" id="PTHR10416">
    <property type="entry name" value="DNA POLYMERASE DELTA SUBUNIT 2"/>
    <property type="match status" value="1"/>
</dbReference>
<dbReference type="EC" id="2.7.7.7" evidence="5"/>
<dbReference type="GO" id="GO:0006271">
    <property type="term" value="P:DNA strand elongation involved in DNA replication"/>
    <property type="evidence" value="ECO:0007669"/>
    <property type="project" value="TreeGrafter"/>
</dbReference>
<dbReference type="EMBL" id="LNQE01001754">
    <property type="protein sequence ID" value="KUG09231.1"/>
    <property type="molecule type" value="Genomic_DNA"/>
</dbReference>
<comment type="subunit">
    <text evidence="3">Heterodimer of a large subunit and a small subunit.</text>
</comment>
<dbReference type="HAMAP" id="MF_00325">
    <property type="entry name" value="DNApol_II_A_arch"/>
    <property type="match status" value="1"/>
</dbReference>
<evidence type="ECO:0000256" key="17">
    <source>
        <dbReference type="ARBA" id="ARBA00030475"/>
    </source>
</evidence>
<dbReference type="PIRSF" id="PIRSF000803">
    <property type="entry name" value="Arc_Pol2_small"/>
    <property type="match status" value="1"/>
</dbReference>
<dbReference type="NCBIfam" id="NF003118">
    <property type="entry name" value="PRK04036.1-3"/>
    <property type="match status" value="1"/>
</dbReference>
<keyword evidence="10" id="KW-0540">Nuclease</keyword>
<evidence type="ECO:0000313" key="20">
    <source>
        <dbReference type="EMBL" id="KUG09231.1"/>
    </source>
</evidence>
<comment type="caution">
    <text evidence="20">The sequence shown here is derived from an EMBL/GenBank/DDBJ whole genome shotgun (WGS) entry which is preliminary data.</text>
</comment>
<evidence type="ECO:0000256" key="7">
    <source>
        <dbReference type="ARBA" id="ARBA00022679"/>
    </source>
</evidence>
<comment type="catalytic activity">
    <reaction evidence="18">
        <text>DNA(n) + a 2'-deoxyribonucleoside 5'-triphosphate = DNA(n+1) + diphosphate</text>
        <dbReference type="Rhea" id="RHEA:22508"/>
        <dbReference type="Rhea" id="RHEA-COMP:17339"/>
        <dbReference type="Rhea" id="RHEA-COMP:17340"/>
        <dbReference type="ChEBI" id="CHEBI:33019"/>
        <dbReference type="ChEBI" id="CHEBI:61560"/>
        <dbReference type="ChEBI" id="CHEBI:173112"/>
        <dbReference type="EC" id="2.7.7.7"/>
    </reaction>
</comment>
<dbReference type="Gene3D" id="3.60.21.50">
    <property type="match status" value="1"/>
</dbReference>
<gene>
    <name evidence="20" type="ORF">ASZ90_016645</name>
</gene>
<dbReference type="AlphaFoldDB" id="A0A0W8EKU8"/>
<evidence type="ECO:0000256" key="1">
    <source>
        <dbReference type="ARBA" id="ARBA00000563"/>
    </source>
</evidence>
<dbReference type="GO" id="GO:0008310">
    <property type="term" value="F:single-stranded DNA 3'-5' DNA exonuclease activity"/>
    <property type="evidence" value="ECO:0007669"/>
    <property type="project" value="UniProtKB-EC"/>
</dbReference>
<dbReference type="CDD" id="cd04490">
    <property type="entry name" value="PolII_SU_OBF"/>
    <property type="match status" value="1"/>
</dbReference>
<organism evidence="20">
    <name type="scientific">hydrocarbon metagenome</name>
    <dbReference type="NCBI Taxonomy" id="938273"/>
    <lineage>
        <taxon>unclassified sequences</taxon>
        <taxon>metagenomes</taxon>
        <taxon>ecological metagenomes</taxon>
    </lineage>
</organism>
<evidence type="ECO:0000259" key="19">
    <source>
        <dbReference type="Pfam" id="PF04042"/>
    </source>
</evidence>
<evidence type="ECO:0000256" key="8">
    <source>
        <dbReference type="ARBA" id="ARBA00022695"/>
    </source>
</evidence>
<dbReference type="Pfam" id="PF04042">
    <property type="entry name" value="DNA_pol_E_B"/>
    <property type="match status" value="1"/>
</dbReference>
<feature type="domain" description="DNA polymerase alpha/delta/epsilon subunit B" evidence="19">
    <location>
        <begin position="240"/>
        <end position="430"/>
    </location>
</feature>
<dbReference type="EC" id="3.1.11.1" evidence="4"/>
<evidence type="ECO:0000256" key="6">
    <source>
        <dbReference type="ARBA" id="ARBA00015227"/>
    </source>
</evidence>
<keyword evidence="14" id="KW-0238">DNA-binding</keyword>
<evidence type="ECO:0000256" key="18">
    <source>
        <dbReference type="ARBA" id="ARBA00049244"/>
    </source>
</evidence>
<dbReference type="GO" id="GO:0003677">
    <property type="term" value="F:DNA binding"/>
    <property type="evidence" value="ECO:0007669"/>
    <property type="project" value="UniProtKB-KW"/>
</dbReference>